<gene>
    <name evidence="2" type="ORF">FB550_112116</name>
</gene>
<reference evidence="2 3" key="1">
    <citation type="submission" date="2019-06" db="EMBL/GenBank/DDBJ databases">
        <title>Sorghum-associated microbial communities from plants grown in Nebraska, USA.</title>
        <authorList>
            <person name="Schachtman D."/>
        </authorList>
    </citation>
    <scope>NUCLEOTIDE SEQUENCE [LARGE SCALE GENOMIC DNA]</scope>
    <source>
        <strain evidence="2 3">2482</strain>
    </source>
</reference>
<dbReference type="PANTHER" id="PTHR36566:SF1">
    <property type="entry name" value="PYRIDINIUM-3,5-BISTHIOCARBOXYLIC ACID MONONUCLEOTIDE NICKEL INSERTION PROTEIN"/>
    <property type="match status" value="1"/>
</dbReference>
<dbReference type="PANTHER" id="PTHR36566">
    <property type="entry name" value="NICKEL INSERTION PROTEIN-RELATED"/>
    <property type="match status" value="1"/>
</dbReference>
<keyword evidence="3" id="KW-1185">Reference proteome</keyword>
<organism evidence="2 3">
    <name type="scientific">Neobacillus bataviensis</name>
    <dbReference type="NCBI Taxonomy" id="220685"/>
    <lineage>
        <taxon>Bacteria</taxon>
        <taxon>Bacillati</taxon>
        <taxon>Bacillota</taxon>
        <taxon>Bacilli</taxon>
        <taxon>Bacillales</taxon>
        <taxon>Bacillaceae</taxon>
        <taxon>Neobacillus</taxon>
    </lineage>
</organism>
<evidence type="ECO:0008006" key="4">
    <source>
        <dbReference type="Google" id="ProtNLM"/>
    </source>
</evidence>
<evidence type="ECO:0000256" key="1">
    <source>
        <dbReference type="ARBA" id="ARBA00022596"/>
    </source>
</evidence>
<dbReference type="AlphaFoldDB" id="A0A561CXI1"/>
<accession>A0A561CXI1</accession>
<sequence>MTGAYIECFEGVDNERLLGAWFDLGLPENEWRSYMGKIGVHENDLAVQRMKVKGIAATSACIYPFKLHGSMNLSDMEKIIDNWELPQIVKEKSKLFFQHWGAAEAVVRDTNPSLIPFDQENFAEILCYTVGNILAWHLIGEPECYVSTINLGSGWNQYDEGWKVFPEPATVQLLLGYPTLTSGAAGGITSTAAAALIRTLAVPAPQSAFITEKVGYGAGPEYASTNILRIQLGEWYTSSQTVKSSNPQKGTIVIETNIDDMNPELAGYLIQRLLSIGAMDAYIIPIIMKKGRPGLQLRVACKTERQKEIQEEIVRQTTTIGMRHYTVSGWAVPHKIVQVNTSFGELPVKIAFLDGEIVNVAPEYEACRQVAESLGISGKRVYQTVLGEALAQYPFTSKQ</sequence>
<evidence type="ECO:0000313" key="2">
    <source>
        <dbReference type="EMBL" id="TWD95754.1"/>
    </source>
</evidence>
<dbReference type="Proteomes" id="UP000319671">
    <property type="component" value="Unassembled WGS sequence"/>
</dbReference>
<proteinExistence type="predicted"/>
<dbReference type="Pfam" id="PF01969">
    <property type="entry name" value="Ni_insertion"/>
    <property type="match status" value="1"/>
</dbReference>
<dbReference type="EMBL" id="VIVN01000012">
    <property type="protein sequence ID" value="TWD95754.1"/>
    <property type="molecule type" value="Genomic_DNA"/>
</dbReference>
<dbReference type="RefSeq" id="WP_144567172.1">
    <property type="nucleotide sequence ID" value="NZ_VIVN01000012.1"/>
</dbReference>
<dbReference type="Gene3D" id="3.10.20.300">
    <property type="entry name" value="mk0293 like domain"/>
    <property type="match status" value="1"/>
</dbReference>
<keyword evidence="1" id="KW-0533">Nickel</keyword>
<comment type="caution">
    <text evidence="2">The sequence shown here is derived from an EMBL/GenBank/DDBJ whole genome shotgun (WGS) entry which is preliminary data.</text>
</comment>
<dbReference type="InterPro" id="IPR002822">
    <property type="entry name" value="Ni_insertion"/>
</dbReference>
<evidence type="ECO:0000313" key="3">
    <source>
        <dbReference type="Proteomes" id="UP000319671"/>
    </source>
</evidence>
<dbReference type="Gene3D" id="3.30.70.1380">
    <property type="entry name" value="Transcriptional regulatory protein pf0864 domain like"/>
    <property type="match status" value="1"/>
</dbReference>
<name>A0A561CXI1_9BACI</name>
<protein>
    <recommendedName>
        <fullName evidence="4">LarC family nickel insertion protein</fullName>
    </recommendedName>
</protein>